<dbReference type="EMBL" id="CAJVQB010016721">
    <property type="protein sequence ID" value="CAG8781204.1"/>
    <property type="molecule type" value="Genomic_DNA"/>
</dbReference>
<gene>
    <name evidence="2" type="ORF">GMARGA_LOCUS19751</name>
</gene>
<comment type="caution">
    <text evidence="2">The sequence shown here is derived from an EMBL/GenBank/DDBJ whole genome shotgun (WGS) entry which is preliminary data.</text>
</comment>
<organism evidence="2 3">
    <name type="scientific">Gigaspora margarita</name>
    <dbReference type="NCBI Taxonomy" id="4874"/>
    <lineage>
        <taxon>Eukaryota</taxon>
        <taxon>Fungi</taxon>
        <taxon>Fungi incertae sedis</taxon>
        <taxon>Mucoromycota</taxon>
        <taxon>Glomeromycotina</taxon>
        <taxon>Glomeromycetes</taxon>
        <taxon>Diversisporales</taxon>
        <taxon>Gigasporaceae</taxon>
        <taxon>Gigaspora</taxon>
    </lineage>
</organism>
<name>A0ABN7VKI6_GIGMA</name>
<sequence length="123" mass="14217">LQGLTEIEEMLITQVFTIVSVYNLRGGQYAYHRSAFRDFQVCQDKVSRSLKWLKENNIFYHDIEIADDILRLLPENDTIVNQLSEASNSQELYNEQANDLDTNENDDVDYISRTFVPVLPPGS</sequence>
<evidence type="ECO:0000259" key="1">
    <source>
        <dbReference type="Pfam" id="PF20209"/>
    </source>
</evidence>
<keyword evidence="3" id="KW-1185">Reference proteome</keyword>
<evidence type="ECO:0000313" key="2">
    <source>
        <dbReference type="EMBL" id="CAG8781204.1"/>
    </source>
</evidence>
<proteinExistence type="predicted"/>
<accession>A0ABN7VKI6</accession>
<dbReference type="Proteomes" id="UP000789901">
    <property type="component" value="Unassembled WGS sequence"/>
</dbReference>
<feature type="domain" description="DUF6570" evidence="1">
    <location>
        <begin position="34"/>
        <end position="70"/>
    </location>
</feature>
<evidence type="ECO:0000313" key="3">
    <source>
        <dbReference type="Proteomes" id="UP000789901"/>
    </source>
</evidence>
<dbReference type="Pfam" id="PF20209">
    <property type="entry name" value="DUF6570"/>
    <property type="match status" value="1"/>
</dbReference>
<dbReference type="InterPro" id="IPR046700">
    <property type="entry name" value="DUF6570"/>
</dbReference>
<protein>
    <submittedName>
        <fullName evidence="2">20774_t:CDS:1</fullName>
    </submittedName>
</protein>
<reference evidence="2 3" key="1">
    <citation type="submission" date="2021-06" db="EMBL/GenBank/DDBJ databases">
        <authorList>
            <person name="Kallberg Y."/>
            <person name="Tangrot J."/>
            <person name="Rosling A."/>
        </authorList>
    </citation>
    <scope>NUCLEOTIDE SEQUENCE [LARGE SCALE GENOMIC DNA]</scope>
    <source>
        <strain evidence="2 3">120-4 pot B 10/14</strain>
    </source>
</reference>
<feature type="non-terminal residue" evidence="2">
    <location>
        <position position="1"/>
    </location>
</feature>